<evidence type="ECO:0000256" key="3">
    <source>
        <dbReference type="ARBA" id="ARBA00005524"/>
    </source>
</evidence>
<proteinExistence type="inferred from homology"/>
<dbReference type="EMBL" id="BEHT01000040">
    <property type="protein sequence ID" value="GBC99857.1"/>
    <property type="molecule type" value="Genomic_DNA"/>
</dbReference>
<dbReference type="Pfam" id="PF01676">
    <property type="entry name" value="Metalloenzyme"/>
    <property type="match status" value="1"/>
</dbReference>
<dbReference type="InterPro" id="IPR004456">
    <property type="entry name" value="Pglycerate_mutase_ApgM"/>
</dbReference>
<evidence type="ECO:0000313" key="9">
    <source>
        <dbReference type="EMBL" id="GBC99857.1"/>
    </source>
</evidence>
<comment type="caution">
    <text evidence="9">The sequence shown here is derived from an EMBL/GenBank/DDBJ whole genome shotgun (WGS) entry which is preliminary data.</text>
</comment>
<dbReference type="InterPro" id="IPR023665">
    <property type="entry name" value="ApgAM_prokaryotes"/>
</dbReference>
<feature type="domain" description="Metalloenzyme" evidence="8">
    <location>
        <begin position="20"/>
        <end position="403"/>
    </location>
</feature>
<accession>A0A2H5XFD6</accession>
<protein>
    <recommendedName>
        <fullName evidence="6">Probable 2,3-bisphosphoglycerate-independent phosphoglycerate mutase</fullName>
        <shortName evidence="6">BPG-independent PGAM</shortName>
        <shortName evidence="6">Phosphoglyceromutase</shortName>
        <shortName evidence="6">aPGAM</shortName>
        <ecNumber evidence="6">5.4.2.12</ecNumber>
    </recommendedName>
</protein>
<dbReference type="NCBIfam" id="TIGR00306">
    <property type="entry name" value="apgM"/>
    <property type="match status" value="1"/>
</dbReference>
<reference evidence="10" key="1">
    <citation type="submission" date="2017-09" db="EMBL/GenBank/DDBJ databases">
        <title>Metaegenomics of thermophilic ammonia-oxidizing enrichment culture.</title>
        <authorList>
            <person name="Kato S."/>
            <person name="Suzuki K."/>
        </authorList>
    </citation>
    <scope>NUCLEOTIDE SEQUENCE [LARGE SCALE GENOMIC DNA]</scope>
</reference>
<comment type="pathway">
    <text evidence="6">Carbohydrate degradation; glycolysis; pyruvate from D-glyceraldehyde 3-phosphate: step 3/5.</text>
</comment>
<evidence type="ECO:0000313" key="10">
    <source>
        <dbReference type="Proteomes" id="UP000236173"/>
    </source>
</evidence>
<dbReference type="NCBIfam" id="NF003160">
    <property type="entry name" value="PRK04135.1"/>
    <property type="match status" value="1"/>
</dbReference>
<keyword evidence="4 6" id="KW-0324">Glycolysis</keyword>
<dbReference type="InterPro" id="IPR042253">
    <property type="entry name" value="Pglycerate_mutase_ApgM_sf"/>
</dbReference>
<comment type="similarity">
    <text evidence="3 6">Belongs to the BPG-independent phosphoglycerate mutase family. A-PGAM subfamily.</text>
</comment>
<dbReference type="UniPathway" id="UPA00109">
    <property type="reaction ID" value="UER00186"/>
</dbReference>
<feature type="region of interest" description="Disordered" evidence="7">
    <location>
        <begin position="181"/>
        <end position="208"/>
    </location>
</feature>
<comment type="function">
    <text evidence="2 6">Catalyzes the interconversion of 2-phosphoglycerate and 3-phosphoglycerate.</text>
</comment>
<dbReference type="GO" id="GO:0006096">
    <property type="term" value="P:glycolytic process"/>
    <property type="evidence" value="ECO:0007669"/>
    <property type="project" value="UniProtKB-UniRule"/>
</dbReference>
<dbReference type="GO" id="GO:0046872">
    <property type="term" value="F:metal ion binding"/>
    <property type="evidence" value="ECO:0007669"/>
    <property type="project" value="InterPro"/>
</dbReference>
<name>A0A2H5XFD6_9BACT</name>
<dbReference type="Gene3D" id="3.30.70.2130">
    <property type="entry name" value="Metalloenzyme domain"/>
    <property type="match status" value="1"/>
</dbReference>
<dbReference type="AlphaFoldDB" id="A0A2H5XFD6"/>
<dbReference type="Gene3D" id="3.40.720.10">
    <property type="entry name" value="Alkaline Phosphatase, subunit A"/>
    <property type="match status" value="1"/>
</dbReference>
<keyword evidence="5 6" id="KW-0413">Isomerase</keyword>
<gene>
    <name evidence="6" type="primary">apgM</name>
    <name evidence="9" type="ORF">HRbin17_02388</name>
</gene>
<comment type="catalytic activity">
    <reaction evidence="1 6">
        <text>(2R)-2-phosphoglycerate = (2R)-3-phosphoglycerate</text>
        <dbReference type="Rhea" id="RHEA:15901"/>
        <dbReference type="ChEBI" id="CHEBI:58272"/>
        <dbReference type="ChEBI" id="CHEBI:58289"/>
        <dbReference type="EC" id="5.4.2.12"/>
    </reaction>
</comment>
<dbReference type="HAMAP" id="MF_01402_B">
    <property type="entry name" value="ApgM_B"/>
    <property type="match status" value="1"/>
</dbReference>
<feature type="compositionally biased region" description="Pro residues" evidence="7">
    <location>
        <begin position="194"/>
        <end position="203"/>
    </location>
</feature>
<dbReference type="Proteomes" id="UP000236173">
    <property type="component" value="Unassembled WGS sequence"/>
</dbReference>
<evidence type="ECO:0000256" key="1">
    <source>
        <dbReference type="ARBA" id="ARBA00000370"/>
    </source>
</evidence>
<evidence type="ECO:0000256" key="4">
    <source>
        <dbReference type="ARBA" id="ARBA00023152"/>
    </source>
</evidence>
<evidence type="ECO:0000256" key="2">
    <source>
        <dbReference type="ARBA" id="ARBA00002315"/>
    </source>
</evidence>
<dbReference type="InterPro" id="IPR017850">
    <property type="entry name" value="Alkaline_phosphatase_core_sf"/>
</dbReference>
<evidence type="ECO:0000256" key="5">
    <source>
        <dbReference type="ARBA" id="ARBA00023235"/>
    </source>
</evidence>
<evidence type="ECO:0000256" key="6">
    <source>
        <dbReference type="HAMAP-Rule" id="MF_01402"/>
    </source>
</evidence>
<sequence length="414" mass="45398">MQEWTYEALMQELTKPAGTKIVLVVLDGLGGLPVPELGGKTELEAANTPHLDALAKRAMLGLSEPVFPGIAPGSSAGHFALFGYDPLRYYVGRGVLEALGIGFPLQKGDVAIRANFATVRYDGDRPIVVDRRAGRPPTEETQRLCAKLRAAISDIDGVQVLIEPVKEHRFVVVLRGDELGDGVRDTDPQVTGQPPLPPQPDPDTPQNRRTAAVAAKLVDRIAAVLRDEPRANFALLRGFAQRPSWISFRDLYKLNACCIAVYPMYRGLAQLVGMTVLDLPGDSIADELQVLRQAWRDFDFFFVHIKATDARGEDGDFRGKIAAIEEFDRHLPDLLALQPDVLAITGDHSTPALYRAHSWHPVPLLVSSRWVIPDPTVDGFGERACAKGTLGKIPARFLMSLLLAHAGRLERYQA</sequence>
<dbReference type="InterPro" id="IPR006124">
    <property type="entry name" value="Metalloenzyme"/>
</dbReference>
<dbReference type="PANTHER" id="PTHR31209">
    <property type="entry name" value="COFACTOR-INDEPENDENT PHOSPHOGLYCERATE MUTASE"/>
    <property type="match status" value="1"/>
</dbReference>
<dbReference type="SUPFAM" id="SSF53649">
    <property type="entry name" value="Alkaline phosphatase-like"/>
    <property type="match status" value="1"/>
</dbReference>
<dbReference type="CDD" id="cd16011">
    <property type="entry name" value="iPGM_like"/>
    <property type="match status" value="1"/>
</dbReference>
<dbReference type="PIRSF" id="PIRSF006392">
    <property type="entry name" value="IPGAM_arch"/>
    <property type="match status" value="1"/>
</dbReference>
<dbReference type="PANTHER" id="PTHR31209:SF0">
    <property type="entry name" value="METALLOENZYME DOMAIN-CONTAINING PROTEIN"/>
    <property type="match status" value="1"/>
</dbReference>
<organism evidence="9 10">
    <name type="scientific">Candidatus Fervidibacter japonicus</name>
    <dbReference type="NCBI Taxonomy" id="2035412"/>
    <lineage>
        <taxon>Bacteria</taxon>
        <taxon>Candidatus Fervidibacterota</taxon>
        <taxon>Candidatus Fervidibacter</taxon>
    </lineage>
</organism>
<evidence type="ECO:0000259" key="8">
    <source>
        <dbReference type="Pfam" id="PF01676"/>
    </source>
</evidence>
<dbReference type="Pfam" id="PF10143">
    <property type="entry name" value="PhosphMutase"/>
    <property type="match status" value="1"/>
</dbReference>
<dbReference type="GO" id="GO:0004619">
    <property type="term" value="F:phosphoglycerate mutase activity"/>
    <property type="evidence" value="ECO:0007669"/>
    <property type="project" value="UniProtKB-UniRule"/>
</dbReference>
<evidence type="ECO:0000256" key="7">
    <source>
        <dbReference type="SAM" id="MobiDB-lite"/>
    </source>
</evidence>
<dbReference type="EC" id="5.4.2.12" evidence="6"/>